<reference evidence="1" key="1">
    <citation type="submission" date="2020-02" db="EMBL/GenBank/DDBJ databases">
        <authorList>
            <person name="Meier V. D."/>
        </authorList>
    </citation>
    <scope>NUCLEOTIDE SEQUENCE</scope>
    <source>
        <strain evidence="1">AVDCRST_MAG34</strain>
    </source>
</reference>
<gene>
    <name evidence="1" type="ORF">AVDCRST_MAG34-2669</name>
</gene>
<organism evidence="1">
    <name type="scientific">uncultured Nocardioidaceae bacterium</name>
    <dbReference type="NCBI Taxonomy" id="253824"/>
    <lineage>
        <taxon>Bacteria</taxon>
        <taxon>Bacillati</taxon>
        <taxon>Actinomycetota</taxon>
        <taxon>Actinomycetes</taxon>
        <taxon>Propionibacteriales</taxon>
        <taxon>Nocardioidaceae</taxon>
        <taxon>environmental samples</taxon>
    </lineage>
</organism>
<sequence length="305" mass="31360">MQVNVAGVERLRFTDGSAVRAASAVARLGEGFLVAQDDATHAAWVTGGAATAVRVLPAVAGLDVFDEATGTKHLKPDLEAACPVRVAGEPAILLLGSGSTPARMRSSVVRLVGGQPSITVADLSLVYAAVAQALGVHPDVLNMEGACIIGDTFRWFHRGLPSAGLPSASVDLEVAGLLAAVLGDREAATVQVGHPRTYDLGDVDGVGLAVTDAVALSGDRLLVSAAAEDTPNPRDDGPVVGSALVRLDGHEVVDVTRLPEVDGAVCKVEGLMVLEADQVRAELLAVVDVDDPDIPSLAVRLDVQW</sequence>
<dbReference type="AlphaFoldDB" id="A0A6J4MQW6"/>
<dbReference type="EMBL" id="CADCUI010000075">
    <property type="protein sequence ID" value="CAA9364026.1"/>
    <property type="molecule type" value="Genomic_DNA"/>
</dbReference>
<protein>
    <submittedName>
        <fullName evidence="1">Uncharacterized protein</fullName>
    </submittedName>
</protein>
<evidence type="ECO:0000313" key="1">
    <source>
        <dbReference type="EMBL" id="CAA9364026.1"/>
    </source>
</evidence>
<dbReference type="Pfam" id="PF21851">
    <property type="entry name" value="DUF6910"/>
    <property type="match status" value="1"/>
</dbReference>
<dbReference type="InterPro" id="IPR053852">
    <property type="entry name" value="DUF6910"/>
</dbReference>
<name>A0A6J4MQW6_9ACTN</name>
<accession>A0A6J4MQW6</accession>
<proteinExistence type="predicted"/>